<keyword evidence="3" id="KW-0808">Transferase</keyword>
<keyword evidence="4" id="KW-0547">Nucleotide-binding</keyword>
<dbReference type="GO" id="GO:0004674">
    <property type="term" value="F:protein serine/threonine kinase activity"/>
    <property type="evidence" value="ECO:0007669"/>
    <property type="project" value="UniProtKB-KW"/>
</dbReference>
<dbReference type="EC" id="2.7.11.1" evidence="1"/>
<proteinExistence type="predicted"/>
<dbReference type="OrthoDB" id="1714095at2759"/>
<gene>
    <name evidence="13" type="ORF">PSON_ATCC_30995.1.T1510120</name>
</gene>
<comment type="caution">
    <text evidence="13">The sequence shown here is derived from an EMBL/GenBank/DDBJ whole genome shotgun (WGS) entry which is preliminary data.</text>
</comment>
<feature type="repeat" description="RCC1" evidence="9">
    <location>
        <begin position="135"/>
        <end position="257"/>
    </location>
</feature>
<evidence type="ECO:0000256" key="10">
    <source>
        <dbReference type="SAM" id="Coils"/>
    </source>
</evidence>
<keyword evidence="5" id="KW-0418">Kinase</keyword>
<sequence>MKLNDLTESRKMLKQYKEKEVRPPRSYSDFSKSPRQLQLDTTQLYSWGLNSCGQLLKNNKNITPHYQGVTLCSAGENHTIIVNNKNEVIGFGDNQFGQLGYESNSQIKQNPIFKDQRITSVICGAEHTFMLTAKGEVYCWGLNLKGQLGLGSFDNISQPTLVYGLLPFGNSNVKAREQQQGHKRMKSGNEGDQSTSPGLKERSSSIDNIMEQIVMMKEKIKQKNNNNDIQCQILLQNDEAVQQIACGALHTLILTNKNRIFSCGFGESYALGHQENQTINEFKLIQNLSHFKVEKISCGLAHSGCLIEGGKPYLWGVCKSNKDYYKQPTQIKMLDEFNNQQCVLDMKMGEMFTIYLTSKGEVYSMGDNILGQLGNELSSSDLPIKILGLPLISQISAGRNHCLALSADYKQIYGWGSNIYGQLTGQPSLNSKGIILPKLLFTVPETQRIVCGNFHSILLSPSYLEIILDENDNLNKEQDKLNEEVEKYRNEQEILKQQNAQLQQKYDRMKNELISKKKVKDQKVQTTESYLQRQIKKQQSKFDISALEISPERPIKHRIFQSSLDIDFNDIMLEKQISEGGYGVIYRAKWRETTVAVKMFKIDGMNENHIRDFLSECHAMEALRHPNIVMFLGACTKPPNLAIVLEYCQRGSLWQVIQNHDIHLTWEDRRKMALDAAKGVLYLHSFNPPILHRDLKSLNLLLDEAFRTKLADFGWTRTLSNYMTSKIGTYQWMAPEVIAGQIYTEKADVFSFGIILWEIAAREPPYRNITGLQVSLDVLNNDFRPTIPKKTPEVFGRLTKRCWDRDPEKRPSFKEIIKELEMMKFPQGNITFNYIYIFNLMATGGQILRYNGGTCYAMCQDVFSWYNPSIQICWKGCDYATGRVNDPVLRQEAEDMCKRYTAEAMWTKKGELDNIEDLRIHADMFPENPRNIYRACLAGVRRQKY</sequence>
<dbReference type="SMART" id="SM00220">
    <property type="entry name" value="S_TKc"/>
    <property type="match status" value="1"/>
</dbReference>
<feature type="repeat" description="RCC1" evidence="9">
    <location>
        <begin position="360"/>
        <end position="408"/>
    </location>
</feature>
<dbReference type="PANTHER" id="PTHR44329:SF288">
    <property type="entry name" value="MITOGEN-ACTIVATED PROTEIN KINASE KINASE KINASE 20"/>
    <property type="match status" value="1"/>
</dbReference>
<evidence type="ECO:0000259" key="12">
    <source>
        <dbReference type="PROSITE" id="PS50011"/>
    </source>
</evidence>
<feature type="repeat" description="RCC1" evidence="9">
    <location>
        <begin position="86"/>
        <end position="134"/>
    </location>
</feature>
<evidence type="ECO:0000256" key="7">
    <source>
        <dbReference type="ARBA" id="ARBA00047899"/>
    </source>
</evidence>
<dbReference type="InterPro" id="IPR008271">
    <property type="entry name" value="Ser/Thr_kinase_AS"/>
</dbReference>
<evidence type="ECO:0000256" key="4">
    <source>
        <dbReference type="ARBA" id="ARBA00022741"/>
    </source>
</evidence>
<feature type="repeat" description="RCC1" evidence="9">
    <location>
        <begin position="42"/>
        <end position="85"/>
    </location>
</feature>
<feature type="compositionally biased region" description="Basic and acidic residues" evidence="11">
    <location>
        <begin position="14"/>
        <end position="23"/>
    </location>
</feature>
<organism evidence="13 14">
    <name type="scientific">Paramecium sonneborni</name>
    <dbReference type="NCBI Taxonomy" id="65129"/>
    <lineage>
        <taxon>Eukaryota</taxon>
        <taxon>Sar</taxon>
        <taxon>Alveolata</taxon>
        <taxon>Ciliophora</taxon>
        <taxon>Intramacronucleata</taxon>
        <taxon>Oligohymenophorea</taxon>
        <taxon>Peniculida</taxon>
        <taxon>Parameciidae</taxon>
        <taxon>Paramecium</taxon>
    </lineage>
</organism>
<evidence type="ECO:0000313" key="14">
    <source>
        <dbReference type="Proteomes" id="UP000692954"/>
    </source>
</evidence>
<feature type="domain" description="Protein kinase" evidence="12">
    <location>
        <begin position="571"/>
        <end position="823"/>
    </location>
</feature>
<evidence type="ECO:0000256" key="9">
    <source>
        <dbReference type="PROSITE-ProRule" id="PRU00235"/>
    </source>
</evidence>
<dbReference type="Pfam" id="PF13540">
    <property type="entry name" value="RCC1_2"/>
    <property type="match status" value="2"/>
</dbReference>
<reference evidence="13" key="1">
    <citation type="submission" date="2021-01" db="EMBL/GenBank/DDBJ databases">
        <authorList>
            <consortium name="Genoscope - CEA"/>
            <person name="William W."/>
        </authorList>
    </citation>
    <scope>NUCLEOTIDE SEQUENCE</scope>
</reference>
<dbReference type="FunFam" id="3.30.200.20:FF:000060">
    <property type="entry name" value="Serine/threonine-protein kinase isoform 1"/>
    <property type="match status" value="1"/>
</dbReference>
<dbReference type="Proteomes" id="UP000692954">
    <property type="component" value="Unassembled WGS sequence"/>
</dbReference>
<comment type="catalytic activity">
    <reaction evidence="7">
        <text>L-threonyl-[protein] + ATP = O-phospho-L-threonyl-[protein] + ADP + H(+)</text>
        <dbReference type="Rhea" id="RHEA:46608"/>
        <dbReference type="Rhea" id="RHEA-COMP:11060"/>
        <dbReference type="Rhea" id="RHEA-COMP:11605"/>
        <dbReference type="ChEBI" id="CHEBI:15378"/>
        <dbReference type="ChEBI" id="CHEBI:30013"/>
        <dbReference type="ChEBI" id="CHEBI:30616"/>
        <dbReference type="ChEBI" id="CHEBI:61977"/>
        <dbReference type="ChEBI" id="CHEBI:456216"/>
        <dbReference type="EC" id="2.7.11.1"/>
    </reaction>
</comment>
<accession>A0A8S1RBW3</accession>
<feature type="coiled-coil region" evidence="10">
    <location>
        <begin position="464"/>
        <end position="519"/>
    </location>
</feature>
<dbReference type="InterPro" id="IPR000408">
    <property type="entry name" value="Reg_chr_condens"/>
</dbReference>
<keyword evidence="6" id="KW-0067">ATP-binding</keyword>
<protein>
    <recommendedName>
        <fullName evidence="1">non-specific serine/threonine protein kinase</fullName>
        <ecNumber evidence="1">2.7.11.1</ecNumber>
    </recommendedName>
</protein>
<dbReference type="PANTHER" id="PTHR44329">
    <property type="entry name" value="SERINE/THREONINE-PROTEIN KINASE TNNI3K-RELATED"/>
    <property type="match status" value="1"/>
</dbReference>
<evidence type="ECO:0000256" key="5">
    <source>
        <dbReference type="ARBA" id="ARBA00022777"/>
    </source>
</evidence>
<keyword evidence="10" id="KW-0175">Coiled coil</keyword>
<keyword evidence="2" id="KW-0723">Serine/threonine-protein kinase</keyword>
<dbReference type="InterPro" id="IPR001245">
    <property type="entry name" value="Ser-Thr/Tyr_kinase_cat_dom"/>
</dbReference>
<evidence type="ECO:0000313" key="13">
    <source>
        <dbReference type="EMBL" id="CAD8124519.1"/>
    </source>
</evidence>
<evidence type="ECO:0000256" key="6">
    <source>
        <dbReference type="ARBA" id="ARBA00022840"/>
    </source>
</evidence>
<feature type="region of interest" description="Disordered" evidence="11">
    <location>
        <begin position="175"/>
        <end position="202"/>
    </location>
</feature>
<evidence type="ECO:0000256" key="8">
    <source>
        <dbReference type="ARBA" id="ARBA00048679"/>
    </source>
</evidence>
<feature type="region of interest" description="Disordered" evidence="11">
    <location>
        <begin position="14"/>
        <end position="34"/>
    </location>
</feature>
<dbReference type="PROSITE" id="PS00108">
    <property type="entry name" value="PROTEIN_KINASE_ST"/>
    <property type="match status" value="1"/>
</dbReference>
<dbReference type="AlphaFoldDB" id="A0A8S1RBW3"/>
<evidence type="ECO:0000256" key="11">
    <source>
        <dbReference type="SAM" id="MobiDB-lite"/>
    </source>
</evidence>
<dbReference type="InterPro" id="IPR000719">
    <property type="entry name" value="Prot_kinase_dom"/>
</dbReference>
<dbReference type="PROSITE" id="PS50011">
    <property type="entry name" value="PROTEIN_KINASE_DOM"/>
    <property type="match status" value="1"/>
</dbReference>
<dbReference type="Pfam" id="PF07714">
    <property type="entry name" value="PK_Tyr_Ser-Thr"/>
    <property type="match status" value="1"/>
</dbReference>
<dbReference type="GO" id="GO:0005524">
    <property type="term" value="F:ATP binding"/>
    <property type="evidence" value="ECO:0007669"/>
    <property type="project" value="UniProtKB-KW"/>
</dbReference>
<dbReference type="CDD" id="cd13999">
    <property type="entry name" value="STKc_MAP3K-like"/>
    <property type="match status" value="1"/>
</dbReference>
<dbReference type="InterPro" id="IPR051681">
    <property type="entry name" value="Ser/Thr_Kinases-Pseudokinases"/>
</dbReference>
<evidence type="ECO:0000256" key="2">
    <source>
        <dbReference type="ARBA" id="ARBA00022527"/>
    </source>
</evidence>
<dbReference type="EMBL" id="CAJJDN010000151">
    <property type="protein sequence ID" value="CAD8124519.1"/>
    <property type="molecule type" value="Genomic_DNA"/>
</dbReference>
<feature type="repeat" description="RCC1" evidence="9">
    <location>
        <begin position="410"/>
        <end position="462"/>
    </location>
</feature>
<name>A0A8S1RBW3_9CILI</name>
<feature type="repeat" description="RCC1" evidence="9">
    <location>
        <begin position="258"/>
        <end position="309"/>
    </location>
</feature>
<comment type="catalytic activity">
    <reaction evidence="8">
        <text>L-seryl-[protein] + ATP = O-phospho-L-seryl-[protein] + ADP + H(+)</text>
        <dbReference type="Rhea" id="RHEA:17989"/>
        <dbReference type="Rhea" id="RHEA-COMP:9863"/>
        <dbReference type="Rhea" id="RHEA-COMP:11604"/>
        <dbReference type="ChEBI" id="CHEBI:15378"/>
        <dbReference type="ChEBI" id="CHEBI:29999"/>
        <dbReference type="ChEBI" id="CHEBI:30616"/>
        <dbReference type="ChEBI" id="CHEBI:83421"/>
        <dbReference type="ChEBI" id="CHEBI:456216"/>
        <dbReference type="EC" id="2.7.11.1"/>
    </reaction>
</comment>
<evidence type="ECO:0000256" key="3">
    <source>
        <dbReference type="ARBA" id="ARBA00022679"/>
    </source>
</evidence>
<evidence type="ECO:0000256" key="1">
    <source>
        <dbReference type="ARBA" id="ARBA00012513"/>
    </source>
</evidence>
<dbReference type="PROSITE" id="PS50012">
    <property type="entry name" value="RCC1_3"/>
    <property type="match status" value="6"/>
</dbReference>
<keyword evidence="14" id="KW-1185">Reference proteome</keyword>
<dbReference type="Pfam" id="PF00415">
    <property type="entry name" value="RCC1"/>
    <property type="match status" value="3"/>
</dbReference>